<dbReference type="InterPro" id="IPR024932">
    <property type="entry name" value="ApbE"/>
</dbReference>
<organism evidence="12 13">
    <name type="scientific">Tropicibacter naphthalenivorans</name>
    <dbReference type="NCBI Taxonomy" id="441103"/>
    <lineage>
        <taxon>Bacteria</taxon>
        <taxon>Pseudomonadati</taxon>
        <taxon>Pseudomonadota</taxon>
        <taxon>Alphaproteobacteria</taxon>
        <taxon>Rhodobacterales</taxon>
        <taxon>Roseobacteraceae</taxon>
        <taxon>Tropicibacter</taxon>
    </lineage>
</organism>
<keyword evidence="11" id="KW-0732">Signal</keyword>
<evidence type="ECO:0000256" key="2">
    <source>
        <dbReference type="ARBA" id="ARBA00011955"/>
    </source>
</evidence>
<evidence type="ECO:0000256" key="3">
    <source>
        <dbReference type="ARBA" id="ARBA00016337"/>
    </source>
</evidence>
<dbReference type="EC" id="2.7.1.180" evidence="2"/>
<keyword evidence="6" id="KW-0479">Metal-binding</keyword>
<evidence type="ECO:0000256" key="7">
    <source>
        <dbReference type="ARBA" id="ARBA00022827"/>
    </source>
</evidence>
<dbReference type="RefSeq" id="WP_058246929.1">
    <property type="nucleotide sequence ID" value="NZ_CYSE01000002.1"/>
</dbReference>
<feature type="chain" id="PRO_5039926279" description="FAD:protein FMN transferase" evidence="11">
    <location>
        <begin position="23"/>
        <end position="289"/>
    </location>
</feature>
<evidence type="ECO:0000313" key="12">
    <source>
        <dbReference type="EMBL" id="CUH77352.1"/>
    </source>
</evidence>
<accession>A0A0P1GN95</accession>
<dbReference type="Pfam" id="PF02424">
    <property type="entry name" value="ApbE"/>
    <property type="match status" value="1"/>
</dbReference>
<evidence type="ECO:0000256" key="8">
    <source>
        <dbReference type="ARBA" id="ARBA00022842"/>
    </source>
</evidence>
<keyword evidence="13" id="KW-1185">Reference proteome</keyword>
<keyword evidence="7" id="KW-0274">FAD</keyword>
<dbReference type="OrthoDB" id="9778595at2"/>
<keyword evidence="8" id="KW-0460">Magnesium</keyword>
<protein>
    <recommendedName>
        <fullName evidence="3">FAD:protein FMN transferase</fullName>
        <ecNumber evidence="2">2.7.1.180</ecNumber>
    </recommendedName>
    <alternativeName>
        <fullName evidence="9">Flavin transferase</fullName>
    </alternativeName>
</protein>
<sequence>MNRRRFLTLSAAFACAPHVAQASTWTGRALGAEVSVTLSGPREATAQALADIPKALGHFETLFSLYRDGSDLTRLNATGQITPAPEMTALLEAAREAHALTNGLFDPTVQPLWQALATGADPAPARKLIGLHRVTSDANSIHLAPGQQLTFNGIAQGFVTDAIKAHLTSAGFTKALINIGEYAALGGPYRLGLSDPTHGHMGHTTLTNQAIATSSPGALRLGSETHILGPAGQTPLWATVSLQGPSATLADALSTAAVFMTANQLAQLKTKARLSRVTVIDAEGKLTTL</sequence>
<evidence type="ECO:0000256" key="11">
    <source>
        <dbReference type="SAM" id="SignalP"/>
    </source>
</evidence>
<evidence type="ECO:0000256" key="4">
    <source>
        <dbReference type="ARBA" id="ARBA00022630"/>
    </source>
</evidence>
<comment type="cofactor">
    <cofactor evidence="1">
        <name>Mg(2+)</name>
        <dbReference type="ChEBI" id="CHEBI:18420"/>
    </cofactor>
</comment>
<dbReference type="InterPro" id="IPR003374">
    <property type="entry name" value="ApbE-like_sf"/>
</dbReference>
<keyword evidence="4" id="KW-0285">Flavoprotein</keyword>
<proteinExistence type="predicted"/>
<evidence type="ECO:0000256" key="9">
    <source>
        <dbReference type="ARBA" id="ARBA00031306"/>
    </source>
</evidence>
<dbReference type="PANTHER" id="PTHR30040">
    <property type="entry name" value="THIAMINE BIOSYNTHESIS LIPOPROTEIN APBE"/>
    <property type="match status" value="1"/>
</dbReference>
<dbReference type="STRING" id="441103.TRN7648_01427"/>
<dbReference type="SUPFAM" id="SSF143631">
    <property type="entry name" value="ApbE-like"/>
    <property type="match status" value="1"/>
</dbReference>
<dbReference type="Proteomes" id="UP000054935">
    <property type="component" value="Unassembled WGS sequence"/>
</dbReference>
<dbReference type="AlphaFoldDB" id="A0A0P1GN95"/>
<reference evidence="12 13" key="1">
    <citation type="submission" date="2015-09" db="EMBL/GenBank/DDBJ databases">
        <authorList>
            <consortium name="Swine Surveillance"/>
        </authorList>
    </citation>
    <scope>NUCLEOTIDE SEQUENCE [LARGE SCALE GENOMIC DNA]</scope>
    <source>
        <strain evidence="12 13">CECT 7648</strain>
    </source>
</reference>
<evidence type="ECO:0000256" key="6">
    <source>
        <dbReference type="ARBA" id="ARBA00022723"/>
    </source>
</evidence>
<dbReference type="EMBL" id="CYSE01000002">
    <property type="protein sequence ID" value="CUH77352.1"/>
    <property type="molecule type" value="Genomic_DNA"/>
</dbReference>
<dbReference type="Gene3D" id="3.10.520.10">
    <property type="entry name" value="ApbE-like domains"/>
    <property type="match status" value="1"/>
</dbReference>
<gene>
    <name evidence="12" type="ORF">TRN7648_01427</name>
</gene>
<dbReference type="GO" id="GO:0016740">
    <property type="term" value="F:transferase activity"/>
    <property type="evidence" value="ECO:0007669"/>
    <property type="project" value="UniProtKB-KW"/>
</dbReference>
<evidence type="ECO:0000313" key="13">
    <source>
        <dbReference type="Proteomes" id="UP000054935"/>
    </source>
</evidence>
<evidence type="ECO:0000256" key="10">
    <source>
        <dbReference type="ARBA" id="ARBA00048540"/>
    </source>
</evidence>
<keyword evidence="5" id="KW-0808">Transferase</keyword>
<dbReference type="GO" id="GO:0046872">
    <property type="term" value="F:metal ion binding"/>
    <property type="evidence" value="ECO:0007669"/>
    <property type="project" value="UniProtKB-KW"/>
</dbReference>
<feature type="signal peptide" evidence="11">
    <location>
        <begin position="1"/>
        <end position="22"/>
    </location>
</feature>
<evidence type="ECO:0000256" key="1">
    <source>
        <dbReference type="ARBA" id="ARBA00001946"/>
    </source>
</evidence>
<dbReference type="PANTHER" id="PTHR30040:SF2">
    <property type="entry name" value="FAD:PROTEIN FMN TRANSFERASE"/>
    <property type="match status" value="1"/>
</dbReference>
<evidence type="ECO:0000256" key="5">
    <source>
        <dbReference type="ARBA" id="ARBA00022679"/>
    </source>
</evidence>
<name>A0A0P1GN95_9RHOB</name>
<comment type="catalytic activity">
    <reaction evidence="10">
        <text>L-threonyl-[protein] + FAD = FMN-L-threonyl-[protein] + AMP + H(+)</text>
        <dbReference type="Rhea" id="RHEA:36847"/>
        <dbReference type="Rhea" id="RHEA-COMP:11060"/>
        <dbReference type="Rhea" id="RHEA-COMP:11061"/>
        <dbReference type="ChEBI" id="CHEBI:15378"/>
        <dbReference type="ChEBI" id="CHEBI:30013"/>
        <dbReference type="ChEBI" id="CHEBI:57692"/>
        <dbReference type="ChEBI" id="CHEBI:74257"/>
        <dbReference type="ChEBI" id="CHEBI:456215"/>
        <dbReference type="EC" id="2.7.1.180"/>
    </reaction>
</comment>